<proteinExistence type="predicted"/>
<name>A0AAI8YY18_9PEZI</name>
<evidence type="ECO:0000313" key="1">
    <source>
        <dbReference type="EMBL" id="CAK3996780.1"/>
    </source>
</evidence>
<dbReference type="Proteomes" id="UP001296104">
    <property type="component" value="Unassembled WGS sequence"/>
</dbReference>
<organism evidence="1 2">
    <name type="scientific">Lecanosticta acicola</name>
    <dbReference type="NCBI Taxonomy" id="111012"/>
    <lineage>
        <taxon>Eukaryota</taxon>
        <taxon>Fungi</taxon>
        <taxon>Dikarya</taxon>
        <taxon>Ascomycota</taxon>
        <taxon>Pezizomycotina</taxon>
        <taxon>Dothideomycetes</taxon>
        <taxon>Dothideomycetidae</taxon>
        <taxon>Mycosphaerellales</taxon>
        <taxon>Mycosphaerellaceae</taxon>
        <taxon>Lecanosticta</taxon>
    </lineage>
</organism>
<evidence type="ECO:0000313" key="2">
    <source>
        <dbReference type="Proteomes" id="UP001296104"/>
    </source>
</evidence>
<reference evidence="1" key="1">
    <citation type="submission" date="2023-11" db="EMBL/GenBank/DDBJ databases">
        <authorList>
            <person name="Alioto T."/>
            <person name="Alioto T."/>
            <person name="Gomez Garrido J."/>
        </authorList>
    </citation>
    <scope>NUCLEOTIDE SEQUENCE</scope>
</reference>
<dbReference type="AlphaFoldDB" id="A0AAI8YY18"/>
<sequence length="208" mass="23935">MAAELEKIPPEEKKPANFATLPAEILSIIYTHLTHSTDHEEYEDYRSYISSAQITPRIYEIALDAWFTNFVFEIDIPSRGSTVIPPTYARNPLFYFRKHTWECDGDEFWNSTFVKYVKHLHLTVVIGRAREKKVEVLISKIGELVQGMGNLKEVTLKERKVPKNLVAKLREGVTRLAEGKPGLVVHAGEEVDEQQRRAFLALFQRHAL</sequence>
<protein>
    <submittedName>
        <fullName evidence="1">Uncharacterized protein</fullName>
    </submittedName>
</protein>
<keyword evidence="2" id="KW-1185">Reference proteome</keyword>
<accession>A0AAI8YY18</accession>
<gene>
    <name evidence="1" type="ORF">LECACI_7A004082</name>
</gene>
<dbReference type="EMBL" id="CAVMBE010000021">
    <property type="protein sequence ID" value="CAK3996780.1"/>
    <property type="molecule type" value="Genomic_DNA"/>
</dbReference>
<comment type="caution">
    <text evidence="1">The sequence shown here is derived from an EMBL/GenBank/DDBJ whole genome shotgun (WGS) entry which is preliminary data.</text>
</comment>